<evidence type="ECO:0000313" key="4">
    <source>
        <dbReference type="EMBL" id="SHH54507.1"/>
    </source>
</evidence>
<dbReference type="InterPro" id="IPR029061">
    <property type="entry name" value="THDP-binding"/>
</dbReference>
<dbReference type="Pfam" id="PF20169">
    <property type="entry name" value="DUF6537"/>
    <property type="match status" value="1"/>
</dbReference>
<gene>
    <name evidence="4" type="ORF">SAMN04488135_103487</name>
</gene>
<dbReference type="AlphaFoldDB" id="A0A1M5TUP2"/>
<keyword evidence="1" id="KW-0560">Oxidoreductase</keyword>
<dbReference type="NCBIfam" id="NF009588">
    <property type="entry name" value="PRK13029.1"/>
    <property type="match status" value="1"/>
</dbReference>
<evidence type="ECO:0000259" key="2">
    <source>
        <dbReference type="Pfam" id="PF01558"/>
    </source>
</evidence>
<dbReference type="InterPro" id="IPR002880">
    <property type="entry name" value="Pyrv_Fd/Flavodoxin_OxRdtase_N"/>
</dbReference>
<dbReference type="RefSeq" id="WP_073102701.1">
    <property type="nucleotide sequence ID" value="NZ_FQXE01000003.1"/>
</dbReference>
<dbReference type="PANTHER" id="PTHR48084">
    <property type="entry name" value="2-OXOGLUTARATE OXIDOREDUCTASE SUBUNIT KORB-RELATED"/>
    <property type="match status" value="1"/>
</dbReference>
<protein>
    <submittedName>
        <fullName evidence="4">Indolepyruvate ferredoxin oxidoreductase</fullName>
    </submittedName>
</protein>
<dbReference type="SUPFAM" id="SSF52922">
    <property type="entry name" value="TK C-terminal domain-like"/>
    <property type="match status" value="1"/>
</dbReference>
<dbReference type="OrthoDB" id="9803617at2"/>
<dbReference type="GO" id="GO:0016903">
    <property type="term" value="F:oxidoreductase activity, acting on the aldehyde or oxo group of donors"/>
    <property type="evidence" value="ECO:0007669"/>
    <property type="project" value="InterPro"/>
</dbReference>
<reference evidence="4 5" key="1">
    <citation type="submission" date="2016-11" db="EMBL/GenBank/DDBJ databases">
        <authorList>
            <person name="Jaros S."/>
            <person name="Januszkiewicz K."/>
            <person name="Wedrychowicz H."/>
        </authorList>
    </citation>
    <scope>NUCLEOTIDE SEQUENCE [LARGE SCALE GENOMIC DNA]</scope>
    <source>
        <strain evidence="4 5">CGMCC 1.10190</strain>
    </source>
</reference>
<dbReference type="Gene3D" id="3.40.920.10">
    <property type="entry name" value="Pyruvate-ferredoxin oxidoreductase, PFOR, domain III"/>
    <property type="match status" value="1"/>
</dbReference>
<dbReference type="STRING" id="658167.SAMN04488135_103487"/>
<dbReference type="PANTHER" id="PTHR48084:SF3">
    <property type="entry name" value="SUBUNIT OF PYRUVATE:FLAVODOXIN OXIDOREDUCTASE"/>
    <property type="match status" value="1"/>
</dbReference>
<dbReference type="InterPro" id="IPR009014">
    <property type="entry name" value="Transketo_C/PFOR_II"/>
</dbReference>
<name>A0A1M5TUP2_9BURK</name>
<accession>A0A1M5TUP2</accession>
<dbReference type="Gene3D" id="3.40.50.970">
    <property type="match status" value="1"/>
</dbReference>
<dbReference type="InterPro" id="IPR051457">
    <property type="entry name" value="2-oxoacid:Fd_oxidoreductase"/>
</dbReference>
<evidence type="ECO:0000259" key="3">
    <source>
        <dbReference type="Pfam" id="PF20169"/>
    </source>
</evidence>
<dbReference type="NCBIfam" id="NF009589">
    <property type="entry name" value="PRK13030.1"/>
    <property type="match status" value="1"/>
</dbReference>
<feature type="domain" description="Pyruvate/ketoisovalerate oxidoreductase catalytic" evidence="2">
    <location>
        <begin position="726"/>
        <end position="913"/>
    </location>
</feature>
<dbReference type="SUPFAM" id="SSF53323">
    <property type="entry name" value="Pyruvate-ferredoxin oxidoreductase, PFOR, domain III"/>
    <property type="match status" value="1"/>
</dbReference>
<evidence type="ECO:0000256" key="1">
    <source>
        <dbReference type="ARBA" id="ARBA00023002"/>
    </source>
</evidence>
<dbReference type="Pfam" id="PF01558">
    <property type="entry name" value="POR"/>
    <property type="match status" value="1"/>
</dbReference>
<evidence type="ECO:0000313" key="5">
    <source>
        <dbReference type="Proteomes" id="UP000184226"/>
    </source>
</evidence>
<dbReference type="InterPro" id="IPR046667">
    <property type="entry name" value="DUF6537"/>
</dbReference>
<dbReference type="SUPFAM" id="SSF52518">
    <property type="entry name" value="Thiamin diphosphate-binding fold (THDP-binding)"/>
    <property type="match status" value="2"/>
</dbReference>
<dbReference type="InterPro" id="IPR019752">
    <property type="entry name" value="Pyrv/ketoisovalerate_OxRed_cat"/>
</dbReference>
<dbReference type="CDD" id="cd07034">
    <property type="entry name" value="TPP_PYR_PFOR_IOR-alpha_like"/>
    <property type="match status" value="1"/>
</dbReference>
<proteinExistence type="predicted"/>
<organism evidence="4 5">
    <name type="scientific">Pollutimonas bauzanensis</name>
    <dbReference type="NCBI Taxonomy" id="658167"/>
    <lineage>
        <taxon>Bacteria</taxon>
        <taxon>Pseudomonadati</taxon>
        <taxon>Pseudomonadota</taxon>
        <taxon>Betaproteobacteria</taxon>
        <taxon>Burkholderiales</taxon>
        <taxon>Alcaligenaceae</taxon>
        <taxon>Pollutimonas</taxon>
    </lineage>
</organism>
<dbReference type="EMBL" id="FQXE01000003">
    <property type="protein sequence ID" value="SHH54507.1"/>
    <property type="molecule type" value="Genomic_DNA"/>
</dbReference>
<sequence length="1163" mass="125044">MATPIIDAQYQLADNLTASSGRVFLTGTQALARMLLAQRRADQRRGLNTAGFVTGYRGSPLAGVDMAMWRAQNLLDEHQITFLPAINEDLGATIVMGTQQAGVRADRRVDGVFAMWYGKGPGVDRAGDALHHGNAAGASRNGGVLLVVGDDHTAASSSIPHASETSLRAWSIPIVHPASVQEYELFGLWGWALSRYSGAWVAFKAVTETVESGRSYTLQAVPDFSGDDGDPHKGALEYSAREFLTPAIESRMADRLLAVKAFSRRHPLDRMLAEAPGSRLGIVTTGKACLDALDALEQLAGEHPGMALPALRHYKVGLSWPMDEPGFARFAQGLDHILVIEEKGPLIESQIKDLLFNRPARPSVAGKRDLENEVLVPATGQLRPGLVAAILRRWLRQAAGLALDDPGGAAAPGPPARPAGLSRRPYFCSGCPHSSSTKVPAGSQALAGVGCHYMATWMDRDTSGLTQMGGEGADWIGLSRYTSMPHIFQNMGEGTYFHSGYLAIRQAVAAKANITYKILFNDAVAMTGGQPVDGSLSVPQICQQMLGEGVKRVAITTDEPDKYRGVELPAGVVVRHRHELDRLQRELRDIEGVSVLIHDQACAAEKRRRRKKKTLADPARRLFINTAVCEGCGDCGKQSNCLSLVPVETPFGRKRAIDQSSCNKDYSCVDGFCPSFVSVLGGAPRKGNNAALAAGRERLRALISQLPAPLPEPGDGRCNILVAGIGGTGVITLGAILSMAAHLEGRAASVLDITGLAQKGGTVISHIRLSGTAEPTGAVRIDAQQADVAIFCDAVAATGPEALQALRRGKTRVAVNTYLAPTAEFTRDPQISLDPQPLIDTLAAAAGAAGIRLLDAHAAAQQQFGDSILANMMMLGFAWQHGGIPLSEDAIMRALALNGIAVQANQEAFRMGRLAAWQPAALQPPVPPAEETAAARGPESLETVVDRCRASLIAYQDAAYAKKYTDVVNAVLAAEQALRPGAKPRLAVKVAQSLHKLMACKDEYEVARLFTDGEFRRTLHEQFEGDFTLQFHLAPPLLARRDPLTGIPRKITLGPGTERIFRLLARCKAVRGTWLDIFSYTAERKMERRLLRDYRYAILGMLGKLNAGNFNIALELAELPQMLRGFGHVKAANAENYQRKLEQLLAQLQGPVMNANNILRAPA</sequence>
<feature type="domain" description="DUF6537" evidence="3">
    <location>
        <begin position="942"/>
        <end position="1142"/>
    </location>
</feature>
<dbReference type="Proteomes" id="UP000184226">
    <property type="component" value="Unassembled WGS sequence"/>
</dbReference>
<keyword evidence="4" id="KW-0670">Pyruvate</keyword>
<dbReference type="InterPro" id="IPR002869">
    <property type="entry name" value="Pyrv_flavodox_OxRed_cen"/>
</dbReference>
<keyword evidence="5" id="KW-1185">Reference proteome</keyword>